<evidence type="ECO:0000313" key="1">
    <source>
        <dbReference type="EMBL" id="SPU55201.1"/>
    </source>
</evidence>
<dbReference type="Proteomes" id="UP000251186">
    <property type="component" value="Unassembled WGS sequence"/>
</dbReference>
<reference evidence="1 2" key="1">
    <citation type="submission" date="2018-06" db="EMBL/GenBank/DDBJ databases">
        <authorList>
            <consortium name="Pathogen Informatics"/>
            <person name="Doyle S."/>
        </authorList>
    </citation>
    <scope>NUCLEOTIDE SEQUENCE [LARGE SCALE GENOMIC DNA]</scope>
    <source>
        <strain evidence="1 2">NCTC11166</strain>
    </source>
</reference>
<dbReference type="EMBL" id="UAQP01000014">
    <property type="protein sequence ID" value="SPU55201.1"/>
    <property type="molecule type" value="Genomic_DNA"/>
</dbReference>
<gene>
    <name evidence="1" type="ORF">NCTC11166_02596</name>
</gene>
<evidence type="ECO:0000313" key="2">
    <source>
        <dbReference type="Proteomes" id="UP000251186"/>
    </source>
</evidence>
<accession>A0A2X1CLU2</accession>
<proteinExistence type="predicted"/>
<name>A0A2X1CLU2_BREVE</name>
<sequence>MGDGSAAHAGPHEDHVAHAHVAIQLTVARAGSARVVLDDRRAPSRQAIVIGLSGADRAGPRLVIPPSLTALSSPEAQPDRIVAGFRERLGVKAYKLDPRLEGVLLKPSEDPAPGAVARGAWSVGASRSWPRRRCRLHVFAMRP</sequence>
<dbReference type="AlphaFoldDB" id="A0A2X1CLU2"/>
<dbReference type="RefSeq" id="WP_146756751.1">
    <property type="nucleotide sequence ID" value="NZ_UAQP01000014.1"/>
</dbReference>
<organism evidence="1 2">
    <name type="scientific">Brevundimonas vesicularis</name>
    <name type="common">Pseudomonas vesicularis</name>
    <dbReference type="NCBI Taxonomy" id="41276"/>
    <lineage>
        <taxon>Bacteria</taxon>
        <taxon>Pseudomonadati</taxon>
        <taxon>Pseudomonadota</taxon>
        <taxon>Alphaproteobacteria</taxon>
        <taxon>Caulobacterales</taxon>
        <taxon>Caulobacteraceae</taxon>
        <taxon>Brevundimonas</taxon>
    </lineage>
</organism>
<protein>
    <submittedName>
        <fullName evidence="1">Uncharacterized protein</fullName>
    </submittedName>
</protein>